<dbReference type="InterPro" id="IPR007444">
    <property type="entry name" value="Glucan_biosyn_MdoG_C"/>
</dbReference>
<dbReference type="KEGG" id="metu:GNH96_10310"/>
<dbReference type="GO" id="GO:0042597">
    <property type="term" value="C:periplasmic space"/>
    <property type="evidence" value="ECO:0007669"/>
    <property type="project" value="InterPro"/>
</dbReference>
<organism evidence="3 4">
    <name type="scientific">Methylococcus geothermalis</name>
    <dbReference type="NCBI Taxonomy" id="2681310"/>
    <lineage>
        <taxon>Bacteria</taxon>
        <taxon>Pseudomonadati</taxon>
        <taxon>Pseudomonadota</taxon>
        <taxon>Gammaproteobacteria</taxon>
        <taxon>Methylococcales</taxon>
        <taxon>Methylococcaceae</taxon>
        <taxon>Methylococcus</taxon>
    </lineage>
</organism>
<protein>
    <recommendedName>
        <fullName evidence="2">Glucan biosynthesis periplasmic MdoG C-terminal domain-containing protein</fullName>
    </recommendedName>
</protein>
<dbReference type="AlphaFoldDB" id="A0A858Q9G1"/>
<name>A0A858Q9G1_9GAMM</name>
<dbReference type="Proteomes" id="UP000503004">
    <property type="component" value="Chromosome"/>
</dbReference>
<feature type="region of interest" description="Disordered" evidence="1">
    <location>
        <begin position="47"/>
        <end position="85"/>
    </location>
</feature>
<dbReference type="InterPro" id="IPR011013">
    <property type="entry name" value="Gal_mutarotase_sf_dom"/>
</dbReference>
<feature type="domain" description="Glucan biosynthesis periplasmic MdoG C-terminal" evidence="2">
    <location>
        <begin position="19"/>
        <end position="57"/>
    </location>
</feature>
<reference evidence="4" key="1">
    <citation type="submission" date="2019-12" db="EMBL/GenBank/DDBJ databases">
        <authorList>
            <person name="Awala S.I."/>
            <person name="Rhee S.K."/>
        </authorList>
    </citation>
    <scope>NUCLEOTIDE SEQUENCE [LARGE SCALE GENOMIC DNA]</scope>
    <source>
        <strain evidence="4">IM1</strain>
    </source>
</reference>
<evidence type="ECO:0000259" key="2">
    <source>
        <dbReference type="Pfam" id="PF04349"/>
    </source>
</evidence>
<dbReference type="EMBL" id="CP046565">
    <property type="protein sequence ID" value="QJD30326.1"/>
    <property type="molecule type" value="Genomic_DNA"/>
</dbReference>
<dbReference type="GO" id="GO:0030246">
    <property type="term" value="F:carbohydrate binding"/>
    <property type="evidence" value="ECO:0007669"/>
    <property type="project" value="InterPro"/>
</dbReference>
<proteinExistence type="predicted"/>
<dbReference type="Pfam" id="PF04349">
    <property type="entry name" value="MdoG"/>
    <property type="match status" value="1"/>
</dbReference>
<sequence>MRLSREPYRGPADDMPEGVASVGAWGGGAVQRVERPTSDLTFDNIETYWSPEHPSEPVVSASRGPLPARSKERRPGAATSTCSATEASPWTCAVSSVTVSAL</sequence>
<accession>A0A858Q9G1</accession>
<evidence type="ECO:0000313" key="3">
    <source>
        <dbReference type="EMBL" id="QJD30326.1"/>
    </source>
</evidence>
<evidence type="ECO:0000313" key="4">
    <source>
        <dbReference type="Proteomes" id="UP000503004"/>
    </source>
</evidence>
<dbReference type="GO" id="GO:0016051">
    <property type="term" value="P:carbohydrate biosynthetic process"/>
    <property type="evidence" value="ECO:0007669"/>
    <property type="project" value="InterPro"/>
</dbReference>
<gene>
    <name evidence="3" type="ORF">GNH96_10310</name>
</gene>
<feature type="region of interest" description="Disordered" evidence="1">
    <location>
        <begin position="1"/>
        <end position="23"/>
    </location>
</feature>
<dbReference type="SUPFAM" id="SSF74650">
    <property type="entry name" value="Galactose mutarotase-like"/>
    <property type="match status" value="1"/>
</dbReference>
<keyword evidence="4" id="KW-1185">Reference proteome</keyword>
<evidence type="ECO:0000256" key="1">
    <source>
        <dbReference type="SAM" id="MobiDB-lite"/>
    </source>
</evidence>
<feature type="compositionally biased region" description="Basic and acidic residues" evidence="1">
    <location>
        <begin position="1"/>
        <end position="12"/>
    </location>
</feature>
<dbReference type="GO" id="GO:0003824">
    <property type="term" value="F:catalytic activity"/>
    <property type="evidence" value="ECO:0007669"/>
    <property type="project" value="InterPro"/>
</dbReference>